<dbReference type="EMBL" id="KU884563">
    <property type="protein sequence ID" value="ANA49016.1"/>
    <property type="molecule type" value="Genomic_DNA"/>
</dbReference>
<accession>A0A1C8HSU6</accession>
<name>A0A1C8HSU6_BPPP4</name>
<gene>
    <name evidence="1" type="ORF">PaMx41_ORF52</name>
</gene>
<evidence type="ECO:0000313" key="1">
    <source>
        <dbReference type="EMBL" id="ANA49016.1"/>
    </source>
</evidence>
<proteinExistence type="predicted"/>
<protein>
    <submittedName>
        <fullName evidence="1">Uncharacterized protein</fullName>
    </submittedName>
</protein>
<sequence length="342" mass="38302">MLITTSYSKPQSQPGQSLATQLMALKEKGRILAKREVKSYSESAALICPISGLRVTSNLPPLPNGCYLPVRHPLVDTLPELMTGPLTGINWRYLTSLSSELLSGALLISLARINKLDLDGKSPYLARLEIEKDWTQDQLIKALKFIKTRIYKELTNFGILKVKEAGLTTEDWDSYVQSIFRLTYFTENAEENGWIKAEDEEDYRPITIVSSERQAKRLDSNLADSFSGLAEWLPSAVVAKAKSFNKTLATHQSHSLIGSFLAGIGKYATTPSQLEEFNSFREEVLEARKKVEALGLYFDSAFDSFDSAPAPQQIQLDQPKPAKETFLEKMARLKKEKENASK</sequence>
<keyword evidence="2" id="KW-1185">Reference proteome</keyword>
<evidence type="ECO:0000313" key="2">
    <source>
        <dbReference type="Proteomes" id="UP000230640"/>
    </source>
</evidence>
<dbReference type="Proteomes" id="UP000230640">
    <property type="component" value="Segment"/>
</dbReference>
<organism evidence="1 2">
    <name type="scientific">Pseudomonas phage PaMx41</name>
    <dbReference type="NCBI Taxonomy" id="1815976"/>
    <lineage>
        <taxon>Viruses</taxon>
        <taxon>Duplodnaviria</taxon>
        <taxon>Heunggongvirae</taxon>
        <taxon>Uroviricota</taxon>
        <taxon>Caudoviricetes</taxon>
        <taxon>Fredfastierviridae</taxon>
        <taxon>Jamesmcgillvirus</taxon>
        <taxon>Jamesmcgillvirus PaMx41</taxon>
    </lineage>
</organism>
<reference evidence="1 2" key="1">
    <citation type="journal article" date="2016" name="Appl. Environ. Microbiol.">
        <title>Genomic and Transcriptional Mapping of PaMx41, Archetype of a New Lineage of Bacteriophages Infecting Pseudomonas aeruginosa.</title>
        <authorList>
            <person name="Cruz-Plancarte I."/>
            <person name="Cazares A."/>
            <person name="Guarneros G."/>
        </authorList>
    </citation>
    <scope>NUCLEOTIDE SEQUENCE [LARGE SCALE GENOMIC DNA]</scope>
</reference>